<dbReference type="Pfam" id="PF13191">
    <property type="entry name" value="AAA_16"/>
    <property type="match status" value="1"/>
</dbReference>
<feature type="domain" description="HTH luxR-type" evidence="3">
    <location>
        <begin position="858"/>
        <end position="924"/>
    </location>
</feature>
<dbReference type="SUPFAM" id="SSF46894">
    <property type="entry name" value="C-terminal effector domain of the bipartite response regulators"/>
    <property type="match status" value="1"/>
</dbReference>
<comment type="caution">
    <text evidence="4">The sequence shown here is derived from an EMBL/GenBank/DDBJ whole genome shotgun (WGS) entry which is preliminary data.</text>
</comment>
<evidence type="ECO:0000256" key="2">
    <source>
        <dbReference type="ARBA" id="ARBA00022840"/>
    </source>
</evidence>
<dbReference type="PANTHER" id="PTHR16305:SF35">
    <property type="entry name" value="TRANSCRIPTIONAL ACTIVATOR DOMAIN"/>
    <property type="match status" value="1"/>
</dbReference>
<dbReference type="Gene3D" id="1.10.10.10">
    <property type="entry name" value="Winged helix-like DNA-binding domain superfamily/Winged helix DNA-binding domain"/>
    <property type="match status" value="1"/>
</dbReference>
<organism evidence="4 5">
    <name type="scientific">Amycolatopsis bullii</name>
    <dbReference type="NCBI Taxonomy" id="941987"/>
    <lineage>
        <taxon>Bacteria</taxon>
        <taxon>Bacillati</taxon>
        <taxon>Actinomycetota</taxon>
        <taxon>Actinomycetes</taxon>
        <taxon>Pseudonocardiales</taxon>
        <taxon>Pseudonocardiaceae</taxon>
        <taxon>Amycolatopsis</taxon>
    </lineage>
</organism>
<dbReference type="InterPro" id="IPR027417">
    <property type="entry name" value="P-loop_NTPase"/>
</dbReference>
<gene>
    <name evidence="4" type="ORF">GCM10017567_75660</name>
</gene>
<protein>
    <submittedName>
        <fullName evidence="4">LuxR family transcriptional regulator</fullName>
    </submittedName>
</protein>
<proteinExistence type="predicted"/>
<dbReference type="CDD" id="cd12148">
    <property type="entry name" value="fungal_TF_MHR"/>
    <property type="match status" value="1"/>
</dbReference>
<evidence type="ECO:0000313" key="5">
    <source>
        <dbReference type="Proteomes" id="UP000649955"/>
    </source>
</evidence>
<accession>A0ABQ3KPV5</accession>
<dbReference type="RefSeq" id="WP_191316128.1">
    <property type="nucleotide sequence ID" value="NZ_BNAW01000054.1"/>
</dbReference>
<dbReference type="PROSITE" id="PS50043">
    <property type="entry name" value="HTH_LUXR_2"/>
    <property type="match status" value="1"/>
</dbReference>
<keyword evidence="1" id="KW-0547">Nucleotide-binding</keyword>
<keyword evidence="5" id="KW-1185">Reference proteome</keyword>
<dbReference type="Pfam" id="PF00196">
    <property type="entry name" value="GerE"/>
    <property type="match status" value="1"/>
</dbReference>
<dbReference type="InterPro" id="IPR016032">
    <property type="entry name" value="Sig_transdc_resp-reg_C-effctor"/>
</dbReference>
<evidence type="ECO:0000256" key="1">
    <source>
        <dbReference type="ARBA" id="ARBA00022741"/>
    </source>
</evidence>
<dbReference type="PANTHER" id="PTHR16305">
    <property type="entry name" value="TESTICULAR SOLUBLE ADENYLYL CYCLASE"/>
    <property type="match status" value="1"/>
</dbReference>
<evidence type="ECO:0000313" key="4">
    <source>
        <dbReference type="EMBL" id="GHG42659.1"/>
    </source>
</evidence>
<dbReference type="InterPro" id="IPR036388">
    <property type="entry name" value="WH-like_DNA-bd_sf"/>
</dbReference>
<reference evidence="5" key="1">
    <citation type="journal article" date="2019" name="Int. J. Syst. Evol. Microbiol.">
        <title>The Global Catalogue of Microorganisms (GCM) 10K type strain sequencing project: providing services to taxonomists for standard genome sequencing and annotation.</title>
        <authorList>
            <consortium name="The Broad Institute Genomics Platform"/>
            <consortium name="The Broad Institute Genome Sequencing Center for Infectious Disease"/>
            <person name="Wu L."/>
            <person name="Ma J."/>
        </authorList>
    </citation>
    <scope>NUCLEOTIDE SEQUENCE [LARGE SCALE GENOMIC DNA]</scope>
    <source>
        <strain evidence="5">CGMCC 4.7680</strain>
    </source>
</reference>
<dbReference type="EMBL" id="BNAW01000054">
    <property type="protein sequence ID" value="GHG42659.1"/>
    <property type="molecule type" value="Genomic_DNA"/>
</dbReference>
<name>A0ABQ3KPV5_9PSEU</name>
<evidence type="ECO:0000259" key="3">
    <source>
        <dbReference type="PROSITE" id="PS50043"/>
    </source>
</evidence>
<dbReference type="Proteomes" id="UP000649955">
    <property type="component" value="Unassembled WGS sequence"/>
</dbReference>
<dbReference type="CDD" id="cd06170">
    <property type="entry name" value="LuxR_C_like"/>
    <property type="match status" value="1"/>
</dbReference>
<dbReference type="InterPro" id="IPR041664">
    <property type="entry name" value="AAA_16"/>
</dbReference>
<keyword evidence="2" id="KW-0067">ATP-binding</keyword>
<dbReference type="SMART" id="SM00421">
    <property type="entry name" value="HTH_LUXR"/>
    <property type="match status" value="1"/>
</dbReference>
<dbReference type="PROSITE" id="PS00622">
    <property type="entry name" value="HTH_LUXR_1"/>
    <property type="match status" value="1"/>
</dbReference>
<dbReference type="PRINTS" id="PR00038">
    <property type="entry name" value="HTHLUXR"/>
</dbReference>
<dbReference type="InterPro" id="IPR000792">
    <property type="entry name" value="Tscrpt_reg_LuxR_C"/>
</dbReference>
<sequence>MRGAEEDSVLVRLAEQFEHARQARGSVVVVFGHAGHGRSALLAAHAEQVERRGGLVLRATATVAERPLRLGVVAQLLQSCPSGQAGLERLTVALDESVDKAPVIDHDRSAHGDSVWAEAIRGMWSALQELSRACPVTILVDDIGYADVASLECLLHFARRLPGSRISLVLSELEHPYSGRSAAHVELAKLPHFHAVRLAPLSLAGTKRLLARTGGAEAARAAEYHEATGGNPKLLMSLLRDRGDADRPGTPPAAGPAFEAAVIGLIDSYGPEALAVARAIAILGDHASSRLAGQLLGIDPASTSQLIATLTESGLLEGNHFRHPATVTAIRHGMSPGDRAALHRAAAELLHSDGAPATAVAGHLLAAPPVEDRWVVPVLEEAADEALADDWLPIATEALQLALRTCDDEDRRAVITMKLALAKWRADPVLAARYYPTLVDALRRGTLRGRHAASLIRSLLWYGRFDDAVEAIEQFGAGQADAESAAELRLMQLRLRHTYPALVVHQRLFAEESAEHSPATMVVRTNANALLAAVLRQDAPEDNRRRAEQLLAATAMSDANLDTLQAALLTLIYGGHVDAAATWSDRLLADAGARQVPSWRAVFAAIRAEVDLRRGDLPSAEYYARAALTFIRPRGWGAAVGAPLGALVRAVTASGRHAEAAKLLDQGVLEATFQTRYGLHFLEARARYSLATGHTAGALTDFLHCGELMRDWGIDLATVVPWRTGAAEVYLRMGEPGRARELVDEQLCGQTPEGSRAHGLALRILAEIEPDAGIRRCLLGEAVEIFENCGDRYELARALVACGSAFLADGDHDGARAAAGRARDLAHEINATPIIDQLHGAGLESLLPTQNRGGAGRNAEGTGALSDAERKVASLAAQGCTNRDIAAKLFITVSTVEQHLTRAYRKLRVTRRMDLPTDLQFDVVGSE</sequence>
<dbReference type="SUPFAM" id="SSF52540">
    <property type="entry name" value="P-loop containing nucleoside triphosphate hydrolases"/>
    <property type="match status" value="1"/>
</dbReference>